<dbReference type="Proteomes" id="UP000053989">
    <property type="component" value="Unassembled WGS sequence"/>
</dbReference>
<keyword evidence="2" id="KW-1185">Reference proteome</keyword>
<evidence type="ECO:0000313" key="2">
    <source>
        <dbReference type="Proteomes" id="UP000053989"/>
    </source>
</evidence>
<dbReference type="EMBL" id="KN822315">
    <property type="protein sequence ID" value="KIM50878.1"/>
    <property type="molecule type" value="Genomic_DNA"/>
</dbReference>
<dbReference type="InParanoid" id="A0A0C2YM80"/>
<name>A0A0C2YM80_9AGAM</name>
<protein>
    <submittedName>
        <fullName evidence="1">Uncharacterized protein</fullName>
    </submittedName>
</protein>
<proteinExistence type="predicted"/>
<gene>
    <name evidence="1" type="ORF">SCLCIDRAFT_1225058</name>
</gene>
<organism evidence="1 2">
    <name type="scientific">Scleroderma citrinum Foug A</name>
    <dbReference type="NCBI Taxonomy" id="1036808"/>
    <lineage>
        <taxon>Eukaryota</taxon>
        <taxon>Fungi</taxon>
        <taxon>Dikarya</taxon>
        <taxon>Basidiomycota</taxon>
        <taxon>Agaricomycotina</taxon>
        <taxon>Agaricomycetes</taxon>
        <taxon>Agaricomycetidae</taxon>
        <taxon>Boletales</taxon>
        <taxon>Sclerodermatineae</taxon>
        <taxon>Sclerodermataceae</taxon>
        <taxon>Scleroderma</taxon>
    </lineage>
</organism>
<reference evidence="1 2" key="1">
    <citation type="submission" date="2014-04" db="EMBL/GenBank/DDBJ databases">
        <authorList>
            <consortium name="DOE Joint Genome Institute"/>
            <person name="Kuo A."/>
            <person name="Kohler A."/>
            <person name="Nagy L.G."/>
            <person name="Floudas D."/>
            <person name="Copeland A."/>
            <person name="Barry K.W."/>
            <person name="Cichocki N."/>
            <person name="Veneault-Fourrey C."/>
            <person name="LaButti K."/>
            <person name="Lindquist E.A."/>
            <person name="Lipzen A."/>
            <person name="Lundell T."/>
            <person name="Morin E."/>
            <person name="Murat C."/>
            <person name="Sun H."/>
            <person name="Tunlid A."/>
            <person name="Henrissat B."/>
            <person name="Grigoriev I.V."/>
            <person name="Hibbett D.S."/>
            <person name="Martin F."/>
            <person name="Nordberg H.P."/>
            <person name="Cantor M.N."/>
            <person name="Hua S.X."/>
        </authorList>
    </citation>
    <scope>NUCLEOTIDE SEQUENCE [LARGE SCALE GENOMIC DNA]</scope>
    <source>
        <strain evidence="1 2">Foug A</strain>
    </source>
</reference>
<evidence type="ECO:0000313" key="1">
    <source>
        <dbReference type="EMBL" id="KIM50878.1"/>
    </source>
</evidence>
<sequence length="81" mass="8899">MCGYGYGSMTWKPIPYPRIPIPVTHTDYQYPCSCLNEGHEEGSTSGPMAAVLEVVTLVNTLRYKTSPILPVGCNTGYQTQN</sequence>
<accession>A0A0C2YM80</accession>
<dbReference type="AlphaFoldDB" id="A0A0C2YM80"/>
<dbReference type="HOGENOM" id="CLU_2575262_0_0_1"/>
<reference evidence="2" key="2">
    <citation type="submission" date="2015-01" db="EMBL/GenBank/DDBJ databases">
        <title>Evolutionary Origins and Diversification of the Mycorrhizal Mutualists.</title>
        <authorList>
            <consortium name="DOE Joint Genome Institute"/>
            <consortium name="Mycorrhizal Genomics Consortium"/>
            <person name="Kohler A."/>
            <person name="Kuo A."/>
            <person name="Nagy L.G."/>
            <person name="Floudas D."/>
            <person name="Copeland A."/>
            <person name="Barry K.W."/>
            <person name="Cichocki N."/>
            <person name="Veneault-Fourrey C."/>
            <person name="LaButti K."/>
            <person name="Lindquist E.A."/>
            <person name="Lipzen A."/>
            <person name="Lundell T."/>
            <person name="Morin E."/>
            <person name="Murat C."/>
            <person name="Riley R."/>
            <person name="Ohm R."/>
            <person name="Sun H."/>
            <person name="Tunlid A."/>
            <person name="Henrissat B."/>
            <person name="Grigoriev I.V."/>
            <person name="Hibbett D.S."/>
            <person name="Martin F."/>
        </authorList>
    </citation>
    <scope>NUCLEOTIDE SEQUENCE [LARGE SCALE GENOMIC DNA]</scope>
    <source>
        <strain evidence="2">Foug A</strain>
    </source>
</reference>